<dbReference type="Proteomes" id="UP000054538">
    <property type="component" value="Unassembled WGS sequence"/>
</dbReference>
<reference evidence="3" key="2">
    <citation type="submission" date="2015-01" db="EMBL/GenBank/DDBJ databases">
        <title>Evolutionary Origins and Diversification of the Mycorrhizal Mutualists.</title>
        <authorList>
            <consortium name="DOE Joint Genome Institute"/>
            <consortium name="Mycorrhizal Genomics Consortium"/>
            <person name="Kohler A."/>
            <person name="Kuo A."/>
            <person name="Nagy L.G."/>
            <person name="Floudas D."/>
            <person name="Copeland A."/>
            <person name="Barry K.W."/>
            <person name="Cichocki N."/>
            <person name="Veneault-Fourrey C."/>
            <person name="LaButti K."/>
            <person name="Lindquist E.A."/>
            <person name="Lipzen A."/>
            <person name="Lundell T."/>
            <person name="Morin E."/>
            <person name="Murat C."/>
            <person name="Riley R."/>
            <person name="Ohm R."/>
            <person name="Sun H."/>
            <person name="Tunlid A."/>
            <person name="Henrissat B."/>
            <person name="Grigoriev I.V."/>
            <person name="Hibbett D.S."/>
            <person name="Martin F."/>
        </authorList>
    </citation>
    <scope>NUCLEOTIDE SEQUENCE [LARGE SCALE GENOMIC DNA]</scope>
    <source>
        <strain evidence="3">Ve08.2h10</strain>
    </source>
</reference>
<dbReference type="HOGENOM" id="CLU_2961525_0_0_1"/>
<reference evidence="2 3" key="1">
    <citation type="submission" date="2014-04" db="EMBL/GenBank/DDBJ databases">
        <authorList>
            <consortium name="DOE Joint Genome Institute"/>
            <person name="Kuo A."/>
            <person name="Kohler A."/>
            <person name="Jargeat P."/>
            <person name="Nagy L.G."/>
            <person name="Floudas D."/>
            <person name="Copeland A."/>
            <person name="Barry K.W."/>
            <person name="Cichocki N."/>
            <person name="Veneault-Fourrey C."/>
            <person name="LaButti K."/>
            <person name="Lindquist E.A."/>
            <person name="Lipzen A."/>
            <person name="Lundell T."/>
            <person name="Morin E."/>
            <person name="Murat C."/>
            <person name="Sun H."/>
            <person name="Tunlid A."/>
            <person name="Henrissat B."/>
            <person name="Grigoriev I.V."/>
            <person name="Hibbett D.S."/>
            <person name="Martin F."/>
            <person name="Nordberg H.P."/>
            <person name="Cantor M.N."/>
            <person name="Hua S.X."/>
        </authorList>
    </citation>
    <scope>NUCLEOTIDE SEQUENCE [LARGE SCALE GENOMIC DNA]</scope>
    <source>
        <strain evidence="2 3">Ve08.2h10</strain>
    </source>
</reference>
<dbReference type="EMBL" id="KN831369">
    <property type="protein sequence ID" value="KIK71993.1"/>
    <property type="molecule type" value="Genomic_DNA"/>
</dbReference>
<feature type="compositionally biased region" description="Basic and acidic residues" evidence="1">
    <location>
        <begin position="50"/>
        <end position="59"/>
    </location>
</feature>
<accession>A0A0D0C8R3</accession>
<proteinExistence type="predicted"/>
<sequence>MTTQYDINDQIEDGEAFNGWGGAHQRRMEYAKKALGDLASDGAHPVPHGPADRRPTYGL</sequence>
<protein>
    <submittedName>
        <fullName evidence="2">Uncharacterized protein</fullName>
    </submittedName>
</protein>
<evidence type="ECO:0000256" key="1">
    <source>
        <dbReference type="SAM" id="MobiDB-lite"/>
    </source>
</evidence>
<evidence type="ECO:0000313" key="3">
    <source>
        <dbReference type="Proteomes" id="UP000054538"/>
    </source>
</evidence>
<evidence type="ECO:0000313" key="2">
    <source>
        <dbReference type="EMBL" id="KIK71993.1"/>
    </source>
</evidence>
<dbReference type="InParanoid" id="A0A0D0C8R3"/>
<organism evidence="2 3">
    <name type="scientific">Paxillus rubicundulus Ve08.2h10</name>
    <dbReference type="NCBI Taxonomy" id="930991"/>
    <lineage>
        <taxon>Eukaryota</taxon>
        <taxon>Fungi</taxon>
        <taxon>Dikarya</taxon>
        <taxon>Basidiomycota</taxon>
        <taxon>Agaricomycotina</taxon>
        <taxon>Agaricomycetes</taxon>
        <taxon>Agaricomycetidae</taxon>
        <taxon>Boletales</taxon>
        <taxon>Paxilineae</taxon>
        <taxon>Paxillaceae</taxon>
        <taxon>Paxillus</taxon>
    </lineage>
</organism>
<keyword evidence="3" id="KW-1185">Reference proteome</keyword>
<feature type="region of interest" description="Disordered" evidence="1">
    <location>
        <begin position="38"/>
        <end position="59"/>
    </location>
</feature>
<gene>
    <name evidence="2" type="ORF">PAXRUDRAFT_22534</name>
</gene>
<dbReference type="AlphaFoldDB" id="A0A0D0C8R3"/>
<name>A0A0D0C8R3_9AGAM</name>